<dbReference type="SUPFAM" id="SSF47473">
    <property type="entry name" value="EF-hand"/>
    <property type="match status" value="1"/>
</dbReference>
<reference evidence="5 6" key="1">
    <citation type="journal article" date="2014" name="Nat. Commun.">
        <title>Klebsormidium flaccidum genome reveals primary factors for plant terrestrial adaptation.</title>
        <authorList>
            <person name="Hori K."/>
            <person name="Maruyama F."/>
            <person name="Fujisawa T."/>
            <person name="Togashi T."/>
            <person name="Yamamoto N."/>
            <person name="Seo M."/>
            <person name="Sato S."/>
            <person name="Yamada T."/>
            <person name="Mori H."/>
            <person name="Tajima N."/>
            <person name="Moriyama T."/>
            <person name="Ikeuchi M."/>
            <person name="Watanabe M."/>
            <person name="Wada H."/>
            <person name="Kobayashi K."/>
            <person name="Saito M."/>
            <person name="Masuda T."/>
            <person name="Sasaki-Sekimoto Y."/>
            <person name="Mashiguchi K."/>
            <person name="Awai K."/>
            <person name="Shimojima M."/>
            <person name="Masuda S."/>
            <person name="Iwai M."/>
            <person name="Nobusawa T."/>
            <person name="Narise T."/>
            <person name="Kondo S."/>
            <person name="Saito H."/>
            <person name="Sato R."/>
            <person name="Murakawa M."/>
            <person name="Ihara Y."/>
            <person name="Oshima-Yamada Y."/>
            <person name="Ohtaka K."/>
            <person name="Satoh M."/>
            <person name="Sonobe K."/>
            <person name="Ishii M."/>
            <person name="Ohtani R."/>
            <person name="Kanamori-Sato M."/>
            <person name="Honoki R."/>
            <person name="Miyazaki D."/>
            <person name="Mochizuki H."/>
            <person name="Umetsu J."/>
            <person name="Higashi K."/>
            <person name="Shibata D."/>
            <person name="Kamiya Y."/>
            <person name="Sato N."/>
            <person name="Nakamura Y."/>
            <person name="Tabata S."/>
            <person name="Ida S."/>
            <person name="Kurokawa K."/>
            <person name="Ohta H."/>
        </authorList>
    </citation>
    <scope>NUCLEOTIDE SEQUENCE [LARGE SCALE GENOMIC DNA]</scope>
    <source>
        <strain evidence="5 6">NIES-2285</strain>
    </source>
</reference>
<dbReference type="Gene3D" id="1.10.238.10">
    <property type="entry name" value="EF-hand"/>
    <property type="match status" value="1"/>
</dbReference>
<dbReference type="GO" id="GO:0005509">
    <property type="term" value="F:calcium ion binding"/>
    <property type="evidence" value="ECO:0007669"/>
    <property type="project" value="InterPro"/>
</dbReference>
<dbReference type="PANTHER" id="PTHR23056">
    <property type="entry name" value="CALCINEURIN B"/>
    <property type="match status" value="1"/>
</dbReference>
<feature type="domain" description="EF-hand" evidence="4">
    <location>
        <begin position="152"/>
        <end position="187"/>
    </location>
</feature>
<dbReference type="PANTHER" id="PTHR23056:SF44">
    <property type="entry name" value="CALCINEURIN B-LIKE PROTEIN 1"/>
    <property type="match status" value="1"/>
</dbReference>
<dbReference type="GO" id="GO:0019900">
    <property type="term" value="F:kinase binding"/>
    <property type="evidence" value="ECO:0007669"/>
    <property type="project" value="InterPro"/>
</dbReference>
<dbReference type="OMA" id="CQQRCKK"/>
<dbReference type="STRING" id="105231.A0A1Y1I0G1"/>
<accession>A0A1Y1I0G1</accession>
<dbReference type="Pfam" id="PF13202">
    <property type="entry name" value="EF-hand_5"/>
    <property type="match status" value="1"/>
</dbReference>
<evidence type="ECO:0000313" key="5">
    <source>
        <dbReference type="EMBL" id="GAQ84394.1"/>
    </source>
</evidence>
<proteinExistence type="inferred from homology"/>
<dbReference type="InterPro" id="IPR011992">
    <property type="entry name" value="EF-hand-dom_pair"/>
</dbReference>
<dbReference type="PRINTS" id="PR00450">
    <property type="entry name" value="RECOVERIN"/>
</dbReference>
<dbReference type="FunFam" id="1.10.238.10:FF:000073">
    <property type="entry name" value="calcineurin B-like protein 3"/>
    <property type="match status" value="1"/>
</dbReference>
<dbReference type="SMART" id="SM00054">
    <property type="entry name" value="EFh"/>
    <property type="match status" value="3"/>
</dbReference>
<dbReference type="GO" id="GO:0019722">
    <property type="term" value="P:calcium-mediated signaling"/>
    <property type="evidence" value="ECO:0007669"/>
    <property type="project" value="InterPro"/>
</dbReference>
<dbReference type="CDD" id="cd00051">
    <property type="entry name" value="EFh"/>
    <property type="match status" value="1"/>
</dbReference>
<dbReference type="PROSITE" id="PS00018">
    <property type="entry name" value="EF_HAND_1"/>
    <property type="match status" value="1"/>
</dbReference>
<organism evidence="5 6">
    <name type="scientific">Klebsormidium nitens</name>
    <name type="common">Green alga</name>
    <name type="synonym">Ulothrix nitens</name>
    <dbReference type="NCBI Taxonomy" id="105231"/>
    <lineage>
        <taxon>Eukaryota</taxon>
        <taxon>Viridiplantae</taxon>
        <taxon>Streptophyta</taxon>
        <taxon>Klebsormidiophyceae</taxon>
        <taxon>Klebsormidiales</taxon>
        <taxon>Klebsormidiaceae</taxon>
        <taxon>Klebsormidium</taxon>
    </lineage>
</organism>
<keyword evidence="6" id="KW-1185">Reference proteome</keyword>
<dbReference type="EMBL" id="DF237136">
    <property type="protein sequence ID" value="GAQ84394.1"/>
    <property type="molecule type" value="Genomic_DNA"/>
</dbReference>
<dbReference type="Proteomes" id="UP000054558">
    <property type="component" value="Unassembled WGS sequence"/>
</dbReference>
<evidence type="ECO:0000313" key="6">
    <source>
        <dbReference type="Proteomes" id="UP000054558"/>
    </source>
</evidence>
<dbReference type="PROSITE" id="PS50222">
    <property type="entry name" value="EF_HAND_2"/>
    <property type="match status" value="3"/>
</dbReference>
<dbReference type="InterPro" id="IPR018247">
    <property type="entry name" value="EF_Hand_1_Ca_BS"/>
</dbReference>
<dbReference type="Pfam" id="PF13499">
    <property type="entry name" value="EF-hand_7"/>
    <property type="match status" value="1"/>
</dbReference>
<dbReference type="OrthoDB" id="191686at2759"/>
<evidence type="ECO:0000256" key="2">
    <source>
        <dbReference type="ARBA" id="ARBA00022837"/>
    </source>
</evidence>
<dbReference type="AlphaFoldDB" id="A0A1Y1I0G1"/>
<evidence type="ECO:0000259" key="4">
    <source>
        <dbReference type="PROSITE" id="PS50222"/>
    </source>
</evidence>
<evidence type="ECO:0000256" key="3">
    <source>
        <dbReference type="ARBA" id="ARBA00023774"/>
    </source>
</evidence>
<dbReference type="InterPro" id="IPR002048">
    <property type="entry name" value="EF_hand_dom"/>
</dbReference>
<evidence type="ECO:0000256" key="1">
    <source>
        <dbReference type="ARBA" id="ARBA00022737"/>
    </source>
</evidence>
<feature type="domain" description="EF-hand" evidence="4">
    <location>
        <begin position="107"/>
        <end position="142"/>
    </location>
</feature>
<keyword evidence="1" id="KW-0677">Repeat</keyword>
<feature type="domain" description="EF-hand" evidence="4">
    <location>
        <begin position="70"/>
        <end position="105"/>
    </location>
</feature>
<protein>
    <submittedName>
        <fullName evidence="5">Calcium-binding EF-hand family protein</fullName>
    </submittedName>
</protein>
<gene>
    <name evidence="5" type="ORF">KFL_001870150</name>
</gene>
<sequence length="220" mass="25018">MGCIGSKNVTETRRPPGYEEPEVLASETAFSVSEVEALYTLFTKVSNSIITDGLIHKEEFMQALFKNSNTNNLFAERVFELFDIKRNGVIEFGEFVRSLSVFHPRAPTNDKLAFAFKLYDLRQTGTIDIVEVEMMLTALMKETPDLDFSDEVIRHIVEQTFAEADTNQDGKIDQEEWAVMVEKHPNILKNMTLPSLRDITSDYPSFIFQSGVDDAPMDDE</sequence>
<keyword evidence="2" id="KW-0106">Calcium</keyword>
<dbReference type="InterPro" id="IPR045198">
    <property type="entry name" value="CNBL1-10"/>
</dbReference>
<comment type="similarity">
    <text evidence="3">Belongs to the calcineurin regulatory subunit family.</text>
</comment>
<name>A0A1Y1I0G1_KLENI</name>